<evidence type="ECO:0000313" key="1">
    <source>
        <dbReference type="EMBL" id="EOY14294.1"/>
    </source>
</evidence>
<evidence type="ECO:0000313" key="2">
    <source>
        <dbReference type="Proteomes" id="UP000026915"/>
    </source>
</evidence>
<protein>
    <recommendedName>
        <fullName evidence="3">Reverse transcriptase Ty1/copia-type domain-containing protein</fullName>
    </recommendedName>
</protein>
<evidence type="ECO:0008006" key="3">
    <source>
        <dbReference type="Google" id="ProtNLM"/>
    </source>
</evidence>
<reference evidence="1 2" key="1">
    <citation type="journal article" date="2013" name="Genome Biol.">
        <title>The genome sequence of the most widely cultivated cacao type and its use to identify candidate genes regulating pod color.</title>
        <authorList>
            <person name="Motamayor J.C."/>
            <person name="Mockaitis K."/>
            <person name="Schmutz J."/>
            <person name="Haiminen N."/>
            <person name="Iii D.L."/>
            <person name="Cornejo O."/>
            <person name="Findley S.D."/>
            <person name="Zheng P."/>
            <person name="Utro F."/>
            <person name="Royaert S."/>
            <person name="Saski C."/>
            <person name="Jenkins J."/>
            <person name="Podicheti R."/>
            <person name="Zhao M."/>
            <person name="Scheffler B.E."/>
            <person name="Stack J.C."/>
            <person name="Feltus F.A."/>
            <person name="Mustiga G.M."/>
            <person name="Amores F."/>
            <person name="Phillips W."/>
            <person name="Marelli J.P."/>
            <person name="May G.D."/>
            <person name="Shapiro H."/>
            <person name="Ma J."/>
            <person name="Bustamante C.D."/>
            <person name="Schnell R.J."/>
            <person name="Main D."/>
            <person name="Gilbert D."/>
            <person name="Parida L."/>
            <person name="Kuhn D.N."/>
        </authorList>
    </citation>
    <scope>NUCLEOTIDE SEQUENCE [LARGE SCALE GENOMIC DNA]</scope>
    <source>
        <strain evidence="2">cv. Matina 1-6</strain>
    </source>
</reference>
<dbReference type="Proteomes" id="UP000026915">
    <property type="component" value="Chromosome 7"/>
</dbReference>
<proteinExistence type="predicted"/>
<accession>A0A061FII7</accession>
<organism evidence="1 2">
    <name type="scientific">Theobroma cacao</name>
    <name type="common">Cacao</name>
    <name type="synonym">Cocoa</name>
    <dbReference type="NCBI Taxonomy" id="3641"/>
    <lineage>
        <taxon>Eukaryota</taxon>
        <taxon>Viridiplantae</taxon>
        <taxon>Streptophyta</taxon>
        <taxon>Embryophyta</taxon>
        <taxon>Tracheophyta</taxon>
        <taxon>Spermatophyta</taxon>
        <taxon>Magnoliopsida</taxon>
        <taxon>eudicotyledons</taxon>
        <taxon>Gunneridae</taxon>
        <taxon>Pentapetalae</taxon>
        <taxon>rosids</taxon>
        <taxon>malvids</taxon>
        <taxon>Malvales</taxon>
        <taxon>Malvaceae</taxon>
        <taxon>Byttnerioideae</taxon>
        <taxon>Theobroma</taxon>
    </lineage>
</organism>
<keyword evidence="2" id="KW-1185">Reference proteome</keyword>
<dbReference type="HOGENOM" id="CLU_2390445_0_0_1"/>
<name>A0A061FII7_THECC</name>
<dbReference type="AlphaFoldDB" id="A0A061FII7"/>
<dbReference type="EMBL" id="CM001885">
    <property type="protein sequence ID" value="EOY14294.1"/>
    <property type="molecule type" value="Genomic_DNA"/>
</dbReference>
<gene>
    <name evidence="1" type="ORF">TCM_033629</name>
</gene>
<dbReference type="Gramene" id="EOY14294">
    <property type="protein sequence ID" value="EOY14294"/>
    <property type="gene ID" value="TCM_033629"/>
</dbReference>
<sequence length="94" mass="11359">MTYKKRCIWCNHMGLLLRESLVKYIYRLGFLQILFKDLSNSLQKGIFISQKKYVLDLLKDFRLLDAKPCETPKDLNVKLIVKEREEFLDIKKYR</sequence>